<dbReference type="InterPro" id="IPR045584">
    <property type="entry name" value="Pilin-like"/>
</dbReference>
<dbReference type="Pfam" id="PF07963">
    <property type="entry name" value="N_methyl"/>
    <property type="match status" value="1"/>
</dbReference>
<dbReference type="NCBIfam" id="TIGR02532">
    <property type="entry name" value="IV_pilin_GFxxxE"/>
    <property type="match status" value="1"/>
</dbReference>
<organism evidence="2 3">
    <name type="scientific">Desulfopila aestuarii DSM 18488</name>
    <dbReference type="NCBI Taxonomy" id="1121416"/>
    <lineage>
        <taxon>Bacteria</taxon>
        <taxon>Pseudomonadati</taxon>
        <taxon>Thermodesulfobacteriota</taxon>
        <taxon>Desulfobulbia</taxon>
        <taxon>Desulfobulbales</taxon>
        <taxon>Desulfocapsaceae</taxon>
        <taxon>Desulfopila</taxon>
    </lineage>
</organism>
<sequence length="303" mass="33026">MNKTRINTLVVLSPGFSIIELIIAMAVSSMVVGAVYVLLVSQQSHYTAQNQVTQLQQNLRSGASAIESDFRMAGYNPKDASGTTFSLLDITRRDLSYALDINGNCSIQFSVDLDEDGTLDNPDEIITYSLADFPDNDATQKDGVPDLTRTIQTPVINVDPTLLNRELVSENIEFLGIAYAFDVDGDGDLDTSANGNVIWGVDTNNDNILDRALDTNDDGVINVTDTAGGALISAAPFNVPAATPPQLSDIRSARVWMVARSLTADPKFVNSATYVIADRHFTASDNFRRRILEFTIYFRNTGL</sequence>
<evidence type="ECO:0000313" key="2">
    <source>
        <dbReference type="EMBL" id="SHO45689.1"/>
    </source>
</evidence>
<evidence type="ECO:0000313" key="3">
    <source>
        <dbReference type="Proteomes" id="UP000184603"/>
    </source>
</evidence>
<keyword evidence="3" id="KW-1185">Reference proteome</keyword>
<dbReference type="AlphaFoldDB" id="A0A1M7Y1L7"/>
<dbReference type="GO" id="GO:0043683">
    <property type="term" value="P:type IV pilus assembly"/>
    <property type="evidence" value="ECO:0007669"/>
    <property type="project" value="InterPro"/>
</dbReference>
<dbReference type="Proteomes" id="UP000184603">
    <property type="component" value="Unassembled WGS sequence"/>
</dbReference>
<keyword evidence="1" id="KW-0472">Membrane</keyword>
<keyword evidence="1" id="KW-0812">Transmembrane</keyword>
<dbReference type="Pfam" id="PF16074">
    <property type="entry name" value="PilW"/>
    <property type="match status" value="1"/>
</dbReference>
<dbReference type="OrthoDB" id="5405832at2"/>
<feature type="transmembrane region" description="Helical" evidence="1">
    <location>
        <begin position="21"/>
        <end position="39"/>
    </location>
</feature>
<reference evidence="2 3" key="1">
    <citation type="submission" date="2016-12" db="EMBL/GenBank/DDBJ databases">
        <authorList>
            <person name="Song W.-J."/>
            <person name="Kurnit D.M."/>
        </authorList>
    </citation>
    <scope>NUCLEOTIDE SEQUENCE [LARGE SCALE GENOMIC DNA]</scope>
    <source>
        <strain evidence="2 3">DSM 18488</strain>
    </source>
</reference>
<dbReference type="RefSeq" id="WP_073612522.1">
    <property type="nucleotide sequence ID" value="NZ_FRFE01000004.1"/>
</dbReference>
<accession>A0A1M7Y1L7</accession>
<gene>
    <name evidence="2" type="ORF">SAMN02745220_01178</name>
</gene>
<evidence type="ECO:0000256" key="1">
    <source>
        <dbReference type="SAM" id="Phobius"/>
    </source>
</evidence>
<keyword evidence="1" id="KW-1133">Transmembrane helix</keyword>
<dbReference type="SUPFAM" id="SSF54523">
    <property type="entry name" value="Pili subunits"/>
    <property type="match status" value="1"/>
</dbReference>
<dbReference type="InterPro" id="IPR032092">
    <property type="entry name" value="PilW"/>
</dbReference>
<name>A0A1M7Y1L7_9BACT</name>
<dbReference type="InterPro" id="IPR012902">
    <property type="entry name" value="N_methyl_site"/>
</dbReference>
<proteinExistence type="predicted"/>
<protein>
    <submittedName>
        <fullName evidence="2">Type IV pilus assembly protein PilW</fullName>
    </submittedName>
</protein>
<dbReference type="EMBL" id="FRFE01000004">
    <property type="protein sequence ID" value="SHO45689.1"/>
    <property type="molecule type" value="Genomic_DNA"/>
</dbReference>
<dbReference type="STRING" id="1121416.SAMN02745220_01178"/>